<evidence type="ECO:0000256" key="3">
    <source>
        <dbReference type="ARBA" id="ARBA00022630"/>
    </source>
</evidence>
<name>A0A084J9P5_9CLOT</name>
<keyword evidence="10" id="KW-1185">Reference proteome</keyword>
<reference evidence="9 10" key="1">
    <citation type="submission" date="2014-07" db="EMBL/GenBank/DDBJ databases">
        <title>Draft genome of Clostridium sulfidigenes 113A isolated from sediments associated with methane hydrate from Krishna Godavari basin.</title>
        <authorList>
            <person name="Honkalas V.S."/>
            <person name="Dabir A.P."/>
            <person name="Arora P."/>
            <person name="Dhakephalkar P.K."/>
        </authorList>
    </citation>
    <scope>NUCLEOTIDE SEQUENCE [LARGE SCALE GENOMIC DNA]</scope>
    <source>
        <strain evidence="9 10">113A</strain>
    </source>
</reference>
<dbReference type="Proteomes" id="UP000028542">
    <property type="component" value="Unassembled WGS sequence"/>
</dbReference>
<dbReference type="InterPro" id="IPR029479">
    <property type="entry name" value="Nitroreductase"/>
</dbReference>
<dbReference type="EMBL" id="JPMD01000032">
    <property type="protein sequence ID" value="KEZ85679.1"/>
    <property type="molecule type" value="Genomic_DNA"/>
</dbReference>
<evidence type="ECO:0000256" key="7">
    <source>
        <dbReference type="ARBA" id="ARBA00023027"/>
    </source>
</evidence>
<proteinExistence type="inferred from homology"/>
<evidence type="ECO:0000256" key="6">
    <source>
        <dbReference type="ARBA" id="ARBA00023002"/>
    </source>
</evidence>
<dbReference type="PANTHER" id="PTHR23026:SF125">
    <property type="entry name" value="OXYGEN-INSENSITIVE NAD(P)H NITROREDUCTASE"/>
    <property type="match status" value="1"/>
</dbReference>
<dbReference type="STRING" id="318464.IO99_13520"/>
<dbReference type="RefSeq" id="WP_035134070.1">
    <property type="nucleotide sequence ID" value="NZ_JPMD01000032.1"/>
</dbReference>
<dbReference type="GO" id="GO:0004155">
    <property type="term" value="F:6,7-dihydropteridine reductase activity"/>
    <property type="evidence" value="ECO:0007669"/>
    <property type="project" value="UniProtKB-EC"/>
</dbReference>
<dbReference type="PANTHER" id="PTHR23026">
    <property type="entry name" value="NADPH NITROREDUCTASE"/>
    <property type="match status" value="1"/>
</dbReference>
<evidence type="ECO:0000256" key="2">
    <source>
        <dbReference type="ARBA" id="ARBA00007118"/>
    </source>
</evidence>
<keyword evidence="6 9" id="KW-0560">Oxidoreductase</keyword>
<comment type="similarity">
    <text evidence="2">Belongs to the nitroreductase family.</text>
</comment>
<dbReference type="SUPFAM" id="SSF55469">
    <property type="entry name" value="FMN-dependent nitroreductase-like"/>
    <property type="match status" value="1"/>
</dbReference>
<comment type="cofactor">
    <cofactor evidence="1">
        <name>FMN</name>
        <dbReference type="ChEBI" id="CHEBI:58210"/>
    </cofactor>
</comment>
<evidence type="ECO:0000313" key="10">
    <source>
        <dbReference type="Proteomes" id="UP000028542"/>
    </source>
</evidence>
<dbReference type="CDD" id="cd02149">
    <property type="entry name" value="NfsB-like"/>
    <property type="match status" value="1"/>
</dbReference>
<evidence type="ECO:0000256" key="5">
    <source>
        <dbReference type="ARBA" id="ARBA00022857"/>
    </source>
</evidence>
<evidence type="ECO:0000256" key="4">
    <source>
        <dbReference type="ARBA" id="ARBA00022643"/>
    </source>
</evidence>
<sequence>MNLIEIMERRYSTKKFDNTRKISAEDMKQIKELLRLSASSVNTQPWHFIIASSEEGKKQISKSTQGFYAFNDEKVLTASDIVVLCARTSMDEDYLQHILEKEDQDGRFANEEIKNGMHGGRSTFVNFHKNDYNDLQYWMDKQVYLNMGSLLLGSAALGIDAVPMEGFDVKVLNEELGLTEKGFTAVALVPLGYKANDDFNAQLPKSRLSEEEVFTTI</sequence>
<dbReference type="InterPro" id="IPR000415">
    <property type="entry name" value="Nitroreductase-like"/>
</dbReference>
<dbReference type="GO" id="GO:0005829">
    <property type="term" value="C:cytosol"/>
    <property type="evidence" value="ECO:0007669"/>
    <property type="project" value="TreeGrafter"/>
</dbReference>
<evidence type="ECO:0000313" key="9">
    <source>
        <dbReference type="EMBL" id="KEZ85679.1"/>
    </source>
</evidence>
<dbReference type="GO" id="GO:0046857">
    <property type="term" value="F:oxidoreductase activity, acting on other nitrogenous compounds as donors, with NAD or NADP as acceptor"/>
    <property type="evidence" value="ECO:0007669"/>
    <property type="project" value="TreeGrafter"/>
</dbReference>
<comment type="caution">
    <text evidence="9">The sequence shown here is derived from an EMBL/GenBank/DDBJ whole genome shotgun (WGS) entry which is preliminary data.</text>
</comment>
<feature type="domain" description="Nitroreductase" evidence="8">
    <location>
        <begin position="8"/>
        <end position="193"/>
    </location>
</feature>
<dbReference type="NCBIfam" id="NF008275">
    <property type="entry name" value="PRK11053.1"/>
    <property type="match status" value="1"/>
</dbReference>
<dbReference type="EC" id="1.5.1.34" evidence="9"/>
<dbReference type="eggNOG" id="COG0778">
    <property type="taxonomic scope" value="Bacteria"/>
</dbReference>
<keyword evidence="5" id="KW-0521">NADP</keyword>
<dbReference type="InterPro" id="IPR033878">
    <property type="entry name" value="NfsB-like"/>
</dbReference>
<keyword evidence="4" id="KW-0288">FMN</keyword>
<dbReference type="Gene3D" id="3.40.109.10">
    <property type="entry name" value="NADH Oxidase"/>
    <property type="match status" value="1"/>
</dbReference>
<accession>A0A084J9P5</accession>
<evidence type="ECO:0000256" key="1">
    <source>
        <dbReference type="ARBA" id="ARBA00001917"/>
    </source>
</evidence>
<dbReference type="InterPro" id="IPR050627">
    <property type="entry name" value="Nitroreductase/BluB"/>
</dbReference>
<dbReference type="GO" id="GO:0046256">
    <property type="term" value="P:2,4,6-trinitrotoluene catabolic process"/>
    <property type="evidence" value="ECO:0007669"/>
    <property type="project" value="TreeGrafter"/>
</dbReference>
<protein>
    <submittedName>
        <fullName evidence="9">Dihydropteridine reductase</fullName>
        <ecNumber evidence="9">1.5.1.34</ecNumber>
    </submittedName>
</protein>
<dbReference type="Pfam" id="PF00881">
    <property type="entry name" value="Nitroreductase"/>
    <property type="match status" value="1"/>
</dbReference>
<organism evidence="9 10">
    <name type="scientific">Clostridium sulfidigenes</name>
    <dbReference type="NCBI Taxonomy" id="318464"/>
    <lineage>
        <taxon>Bacteria</taxon>
        <taxon>Bacillati</taxon>
        <taxon>Bacillota</taxon>
        <taxon>Clostridia</taxon>
        <taxon>Eubacteriales</taxon>
        <taxon>Clostridiaceae</taxon>
        <taxon>Clostridium</taxon>
    </lineage>
</organism>
<dbReference type="AlphaFoldDB" id="A0A084J9P5"/>
<keyword evidence="3" id="KW-0285">Flavoprotein</keyword>
<gene>
    <name evidence="9" type="ORF">IO99_13520</name>
</gene>
<keyword evidence="7" id="KW-0520">NAD</keyword>
<evidence type="ECO:0000259" key="8">
    <source>
        <dbReference type="Pfam" id="PF00881"/>
    </source>
</evidence>